<keyword evidence="1" id="KW-1133">Transmembrane helix</keyword>
<feature type="domain" description="CAAX prenyl protease 2/Lysostaphin resistance protein A-like" evidence="2">
    <location>
        <begin position="47"/>
        <end position="145"/>
    </location>
</feature>
<evidence type="ECO:0000256" key="1">
    <source>
        <dbReference type="SAM" id="Phobius"/>
    </source>
</evidence>
<keyword evidence="1" id="KW-0812">Transmembrane</keyword>
<protein>
    <recommendedName>
        <fullName evidence="2">CAAX prenyl protease 2/Lysostaphin resistance protein A-like domain-containing protein</fullName>
    </recommendedName>
</protein>
<keyword evidence="1" id="KW-0472">Membrane</keyword>
<dbReference type="Pfam" id="PF02517">
    <property type="entry name" value="Rce1-like"/>
    <property type="match status" value="1"/>
</dbReference>
<feature type="transmembrane region" description="Helical" evidence="1">
    <location>
        <begin position="79"/>
        <end position="97"/>
    </location>
</feature>
<comment type="caution">
    <text evidence="3">The sequence shown here is derived from an EMBL/GenBank/DDBJ whole genome shotgun (WGS) entry which is preliminary data.</text>
</comment>
<reference evidence="3" key="1">
    <citation type="journal article" date="2014" name="Front. Microbiol.">
        <title>High frequency of phylogenetically diverse reductive dehalogenase-homologous genes in deep subseafloor sedimentary metagenomes.</title>
        <authorList>
            <person name="Kawai M."/>
            <person name="Futagami T."/>
            <person name="Toyoda A."/>
            <person name="Takaki Y."/>
            <person name="Nishi S."/>
            <person name="Hori S."/>
            <person name="Arai W."/>
            <person name="Tsubouchi T."/>
            <person name="Morono Y."/>
            <person name="Uchiyama I."/>
            <person name="Ito T."/>
            <person name="Fujiyama A."/>
            <person name="Inagaki F."/>
            <person name="Takami H."/>
        </authorList>
    </citation>
    <scope>NUCLEOTIDE SEQUENCE</scope>
    <source>
        <strain evidence="3">Expedition CK06-06</strain>
    </source>
</reference>
<evidence type="ECO:0000313" key="3">
    <source>
        <dbReference type="EMBL" id="GAI31242.1"/>
    </source>
</evidence>
<dbReference type="GO" id="GO:0080120">
    <property type="term" value="P:CAAX-box protein maturation"/>
    <property type="evidence" value="ECO:0007669"/>
    <property type="project" value="UniProtKB-ARBA"/>
</dbReference>
<dbReference type="GO" id="GO:0004175">
    <property type="term" value="F:endopeptidase activity"/>
    <property type="evidence" value="ECO:0007669"/>
    <property type="project" value="UniProtKB-ARBA"/>
</dbReference>
<sequence>ANWDKGRIFLAIGVVFAVLISLLTYAAVRTGKFGKKYHSALARSPVDVVFTLLTFLFLAGPAEDLFFIGFAQNILIETIGWVSILVYVGLFTIYHYVNVLSGVEKKEEFFAVLPVRLLIATLLSTSFYTTTTLIYAIIVHNVFDTLNYIALLLGNRHSKNLEALGSDE</sequence>
<dbReference type="AlphaFoldDB" id="X1MHW9"/>
<accession>X1MHW9</accession>
<gene>
    <name evidence="3" type="ORF">S06H3_32751</name>
</gene>
<feature type="transmembrane region" description="Helical" evidence="1">
    <location>
        <begin position="109"/>
        <end position="128"/>
    </location>
</feature>
<feature type="non-terminal residue" evidence="3">
    <location>
        <position position="1"/>
    </location>
</feature>
<dbReference type="EMBL" id="BARV01019489">
    <property type="protein sequence ID" value="GAI31242.1"/>
    <property type="molecule type" value="Genomic_DNA"/>
</dbReference>
<feature type="transmembrane region" description="Helical" evidence="1">
    <location>
        <begin position="6"/>
        <end position="28"/>
    </location>
</feature>
<dbReference type="InterPro" id="IPR003675">
    <property type="entry name" value="Rce1/LyrA-like_dom"/>
</dbReference>
<evidence type="ECO:0000259" key="2">
    <source>
        <dbReference type="Pfam" id="PF02517"/>
    </source>
</evidence>
<name>X1MHW9_9ZZZZ</name>
<proteinExistence type="predicted"/>
<organism evidence="3">
    <name type="scientific">marine sediment metagenome</name>
    <dbReference type="NCBI Taxonomy" id="412755"/>
    <lineage>
        <taxon>unclassified sequences</taxon>
        <taxon>metagenomes</taxon>
        <taxon>ecological metagenomes</taxon>
    </lineage>
</organism>